<reference evidence="2 3" key="1">
    <citation type="submission" date="2018-11" db="EMBL/GenBank/DDBJ databases">
        <authorList>
            <person name="Ye M.-Q."/>
            <person name="Du Z.-J."/>
        </authorList>
    </citation>
    <scope>NUCLEOTIDE SEQUENCE [LARGE SCALE GENOMIC DNA]</scope>
    <source>
        <strain evidence="2 3">U0105</strain>
    </source>
</reference>
<evidence type="ECO:0000313" key="3">
    <source>
        <dbReference type="Proteomes" id="UP000275281"/>
    </source>
</evidence>
<dbReference type="Gene3D" id="2.60.40.420">
    <property type="entry name" value="Cupredoxins - blue copper proteins"/>
    <property type="match status" value="1"/>
</dbReference>
<dbReference type="OrthoDB" id="9772097at2"/>
<dbReference type="Proteomes" id="UP000275281">
    <property type="component" value="Unassembled WGS sequence"/>
</dbReference>
<proteinExistence type="predicted"/>
<keyword evidence="1" id="KW-0732">Signal</keyword>
<feature type="signal peptide" evidence="1">
    <location>
        <begin position="1"/>
        <end position="24"/>
    </location>
</feature>
<dbReference type="AlphaFoldDB" id="A0A3N5Y196"/>
<dbReference type="InterPro" id="IPR034242">
    <property type="entry name" value="MauL"/>
</dbReference>
<sequence length="221" mass="24750">MTRSLVQYVSFFLLNAIIHTNAYANSTTVRVVDENGQPISGVVVSTPSNKDMVPPDEPAIMDQINRRFVPYVLTINKGQYVNFPNSDDVRHHVYSFSDAKQFEIGLYKGVNAAPVLFEKSGVVDIGCNIHDSMVGFIYVGDNEIITKTDENGVARLAVMGSHFHLWHPRLSADKGFRQKNTFTPNPTNNQQTVVLTLLPEQEEDTDINTFGGKKRFKVSEQ</sequence>
<keyword evidence="3" id="KW-1185">Reference proteome</keyword>
<gene>
    <name evidence="2" type="ORF">DRW07_07550</name>
</gene>
<name>A0A3N5Y196_9ALTE</name>
<organism evidence="2 3">
    <name type="scientific">Alteromonas sediminis</name>
    <dbReference type="NCBI Taxonomy" id="2259342"/>
    <lineage>
        <taxon>Bacteria</taxon>
        <taxon>Pseudomonadati</taxon>
        <taxon>Pseudomonadota</taxon>
        <taxon>Gammaproteobacteria</taxon>
        <taxon>Alteromonadales</taxon>
        <taxon>Alteromonadaceae</taxon>
        <taxon>Alteromonas/Salinimonas group</taxon>
        <taxon>Alteromonas</taxon>
    </lineage>
</organism>
<dbReference type="RefSeq" id="WP_124027272.1">
    <property type="nucleotide sequence ID" value="NZ_JBHRSN010000015.1"/>
</dbReference>
<comment type="caution">
    <text evidence="2">The sequence shown here is derived from an EMBL/GenBank/DDBJ whole genome shotgun (WGS) entry which is preliminary data.</text>
</comment>
<accession>A0A3N5Y196</accession>
<dbReference type="EMBL" id="RPOK01000002">
    <property type="protein sequence ID" value="RPJ67372.1"/>
    <property type="molecule type" value="Genomic_DNA"/>
</dbReference>
<evidence type="ECO:0000256" key="1">
    <source>
        <dbReference type="SAM" id="SignalP"/>
    </source>
</evidence>
<evidence type="ECO:0000313" key="2">
    <source>
        <dbReference type="EMBL" id="RPJ67372.1"/>
    </source>
</evidence>
<feature type="chain" id="PRO_5017968372" evidence="1">
    <location>
        <begin position="25"/>
        <end position="221"/>
    </location>
</feature>
<dbReference type="InterPro" id="IPR008972">
    <property type="entry name" value="Cupredoxin"/>
</dbReference>
<dbReference type="SUPFAM" id="SSF49503">
    <property type="entry name" value="Cupredoxins"/>
    <property type="match status" value="1"/>
</dbReference>
<dbReference type="CDD" id="cd04221">
    <property type="entry name" value="MauL"/>
    <property type="match status" value="1"/>
</dbReference>
<protein>
    <submittedName>
        <fullName evidence="2">Methylamine utilization protein</fullName>
    </submittedName>
</protein>